<evidence type="ECO:0000313" key="1">
    <source>
        <dbReference type="EMBL" id="TNV80716.1"/>
    </source>
</evidence>
<gene>
    <name evidence="1" type="ORF">FGO68_gene1631</name>
</gene>
<organism evidence="1 2">
    <name type="scientific">Halteria grandinella</name>
    <dbReference type="NCBI Taxonomy" id="5974"/>
    <lineage>
        <taxon>Eukaryota</taxon>
        <taxon>Sar</taxon>
        <taxon>Alveolata</taxon>
        <taxon>Ciliophora</taxon>
        <taxon>Intramacronucleata</taxon>
        <taxon>Spirotrichea</taxon>
        <taxon>Stichotrichia</taxon>
        <taxon>Sporadotrichida</taxon>
        <taxon>Halteriidae</taxon>
        <taxon>Halteria</taxon>
    </lineage>
</organism>
<dbReference type="AlphaFoldDB" id="A0A8J8NSC2"/>
<dbReference type="Proteomes" id="UP000785679">
    <property type="component" value="Unassembled WGS sequence"/>
</dbReference>
<evidence type="ECO:0000313" key="2">
    <source>
        <dbReference type="Proteomes" id="UP000785679"/>
    </source>
</evidence>
<comment type="caution">
    <text evidence="1">The sequence shown here is derived from an EMBL/GenBank/DDBJ whole genome shotgun (WGS) entry which is preliminary data.</text>
</comment>
<keyword evidence="2" id="KW-1185">Reference proteome</keyword>
<accession>A0A8J8NSC2</accession>
<reference evidence="1" key="1">
    <citation type="submission" date="2019-06" db="EMBL/GenBank/DDBJ databases">
        <authorList>
            <person name="Zheng W."/>
        </authorList>
    </citation>
    <scope>NUCLEOTIDE SEQUENCE</scope>
    <source>
        <strain evidence="1">QDHG01</strain>
    </source>
</reference>
<name>A0A8J8NSC2_HALGN</name>
<sequence>MLQSNHALRNSKRPNFIRNSSNAPLTITIHTKSKLVSFFGFGCCESRDTHEILFEPVKEQPPSMVWKTRRR</sequence>
<dbReference type="EMBL" id="RRYP01007127">
    <property type="protein sequence ID" value="TNV80716.1"/>
    <property type="molecule type" value="Genomic_DNA"/>
</dbReference>
<protein>
    <submittedName>
        <fullName evidence="1">Uncharacterized protein</fullName>
    </submittedName>
</protein>
<proteinExistence type="predicted"/>